<dbReference type="EMBL" id="GL377590">
    <property type="protein sequence ID" value="EFJ24273.1"/>
    <property type="molecule type" value="Genomic_DNA"/>
</dbReference>
<dbReference type="PRINTS" id="PR00784">
    <property type="entry name" value="MTUNCOUPLING"/>
</dbReference>
<dbReference type="Gene3D" id="1.50.40.10">
    <property type="entry name" value="Mitochondrial carrier domain"/>
    <property type="match status" value="1"/>
</dbReference>
<keyword evidence="8" id="KW-1133">Transmembrane helix</keyword>
<dbReference type="OMA" id="TRIMSAH"/>
<comment type="subcellular location">
    <subcellularLocation>
        <location evidence="1">Membrane</location>
        <topology evidence="1">Multi-pass membrane protein</topology>
    </subcellularLocation>
    <subcellularLocation>
        <location evidence="2">Mitochondrion inner membrane</location>
    </subcellularLocation>
</comment>
<evidence type="ECO:0000256" key="2">
    <source>
        <dbReference type="ARBA" id="ARBA00004273"/>
    </source>
</evidence>
<dbReference type="eggNOG" id="KOG0753">
    <property type="taxonomic scope" value="Eukaryota"/>
</dbReference>
<protein>
    <submittedName>
        <fullName evidence="14">Uncharacterized protein mBAC4-1</fullName>
    </submittedName>
</protein>
<dbReference type="InterPro" id="IPR050391">
    <property type="entry name" value="Mito_Metabolite_Transporter"/>
</dbReference>
<organism evidence="15">
    <name type="scientific">Selaginella moellendorffii</name>
    <name type="common">Spikemoss</name>
    <dbReference type="NCBI Taxonomy" id="88036"/>
    <lineage>
        <taxon>Eukaryota</taxon>
        <taxon>Viridiplantae</taxon>
        <taxon>Streptophyta</taxon>
        <taxon>Embryophyta</taxon>
        <taxon>Tracheophyta</taxon>
        <taxon>Lycopodiopsida</taxon>
        <taxon>Selaginellales</taxon>
        <taxon>Selaginellaceae</taxon>
        <taxon>Selaginella</taxon>
    </lineage>
</organism>
<dbReference type="GeneID" id="9637214"/>
<name>D8RUT0_SELML</name>
<dbReference type="InterPro" id="IPR002067">
    <property type="entry name" value="MCP"/>
</dbReference>
<reference evidence="14 15" key="1">
    <citation type="journal article" date="2011" name="Science">
        <title>The Selaginella genome identifies genetic changes associated with the evolution of vascular plants.</title>
        <authorList>
            <person name="Banks J.A."/>
            <person name="Nishiyama T."/>
            <person name="Hasebe M."/>
            <person name="Bowman J.L."/>
            <person name="Gribskov M."/>
            <person name="dePamphilis C."/>
            <person name="Albert V.A."/>
            <person name="Aono N."/>
            <person name="Aoyama T."/>
            <person name="Ambrose B.A."/>
            <person name="Ashton N.W."/>
            <person name="Axtell M.J."/>
            <person name="Barker E."/>
            <person name="Barker M.S."/>
            <person name="Bennetzen J.L."/>
            <person name="Bonawitz N.D."/>
            <person name="Chapple C."/>
            <person name="Cheng C."/>
            <person name="Correa L.G."/>
            <person name="Dacre M."/>
            <person name="DeBarry J."/>
            <person name="Dreyer I."/>
            <person name="Elias M."/>
            <person name="Engstrom E.M."/>
            <person name="Estelle M."/>
            <person name="Feng L."/>
            <person name="Finet C."/>
            <person name="Floyd S.K."/>
            <person name="Frommer W.B."/>
            <person name="Fujita T."/>
            <person name="Gramzow L."/>
            <person name="Gutensohn M."/>
            <person name="Harholt J."/>
            <person name="Hattori M."/>
            <person name="Heyl A."/>
            <person name="Hirai T."/>
            <person name="Hiwatashi Y."/>
            <person name="Ishikawa M."/>
            <person name="Iwata M."/>
            <person name="Karol K.G."/>
            <person name="Koehler B."/>
            <person name="Kolukisaoglu U."/>
            <person name="Kubo M."/>
            <person name="Kurata T."/>
            <person name="Lalonde S."/>
            <person name="Li K."/>
            <person name="Li Y."/>
            <person name="Litt A."/>
            <person name="Lyons E."/>
            <person name="Manning G."/>
            <person name="Maruyama T."/>
            <person name="Michael T.P."/>
            <person name="Mikami K."/>
            <person name="Miyazaki S."/>
            <person name="Morinaga S."/>
            <person name="Murata T."/>
            <person name="Mueller-Roeber B."/>
            <person name="Nelson D.R."/>
            <person name="Obara M."/>
            <person name="Oguri Y."/>
            <person name="Olmstead R.G."/>
            <person name="Onodera N."/>
            <person name="Petersen B.L."/>
            <person name="Pils B."/>
            <person name="Prigge M."/>
            <person name="Rensing S.A."/>
            <person name="Riano-Pachon D.M."/>
            <person name="Roberts A.W."/>
            <person name="Sato Y."/>
            <person name="Scheller H.V."/>
            <person name="Schulz B."/>
            <person name="Schulz C."/>
            <person name="Shakirov E.V."/>
            <person name="Shibagaki N."/>
            <person name="Shinohara N."/>
            <person name="Shippen D.E."/>
            <person name="Soerensen I."/>
            <person name="Sotooka R."/>
            <person name="Sugimoto N."/>
            <person name="Sugita M."/>
            <person name="Sumikawa N."/>
            <person name="Tanurdzic M."/>
            <person name="Theissen G."/>
            <person name="Ulvskov P."/>
            <person name="Wakazuki S."/>
            <person name="Weng J.K."/>
            <person name="Willats W.W."/>
            <person name="Wipf D."/>
            <person name="Wolf P.G."/>
            <person name="Yang L."/>
            <person name="Zimmer A.D."/>
            <person name="Zhu Q."/>
            <person name="Mitros T."/>
            <person name="Hellsten U."/>
            <person name="Loque D."/>
            <person name="Otillar R."/>
            <person name="Salamov A."/>
            <person name="Schmutz J."/>
            <person name="Shapiro H."/>
            <person name="Lindquist E."/>
            <person name="Lucas S."/>
            <person name="Rokhsar D."/>
            <person name="Grigoriev I.V."/>
        </authorList>
    </citation>
    <scope>NUCLEOTIDE SEQUENCE [LARGE SCALE GENOMIC DNA]</scope>
</reference>
<evidence type="ECO:0000256" key="12">
    <source>
        <dbReference type="PROSITE-ProRule" id="PRU00282"/>
    </source>
</evidence>
<dbReference type="PROSITE" id="PS50920">
    <property type="entry name" value="SOLCAR"/>
    <property type="match status" value="3"/>
</dbReference>
<evidence type="ECO:0000256" key="7">
    <source>
        <dbReference type="ARBA" id="ARBA00022792"/>
    </source>
</evidence>
<sequence>MAADQKLQHQPSAVSLIAKNFACSAFSACFAEVTTIPIDTAKVRLQLQGKAAEGADASRLKYRGLLGTVTTIAKEEGAGALWKGIVPGLHRQVLFGGLRIGLYEPVKMLYVGKDHTGDVPLVKKIAAGLTTGALAITVANPTDLVKVRLQAEGKLAPGVPRRYSGAMDAYGKIVKQEGFAKLWTGLGPNVARNAIINAAELASYDQVKQSLLKAGLPDNSLTHVLSGLGAGFIAVCVGSPVDVVKSRMMGDSSKYKGTIDCFVKTLQNDGVTAFYKGFVPNFVRLGSWNVVMFLTLEQVCPTCLFGQLLIC</sequence>
<dbReference type="GO" id="GO:0005743">
    <property type="term" value="C:mitochondrial inner membrane"/>
    <property type="evidence" value="ECO:0007669"/>
    <property type="project" value="UniProtKB-SubCell"/>
</dbReference>
<evidence type="ECO:0000256" key="1">
    <source>
        <dbReference type="ARBA" id="ARBA00004141"/>
    </source>
</evidence>
<comment type="similarity">
    <text evidence="3 13">Belongs to the mitochondrial carrier (TC 2.A.29) family.</text>
</comment>
<gene>
    <name evidence="14" type="primary">mBAC4-1</name>
    <name evidence="14" type="ORF">SELMODRAFT_101708</name>
</gene>
<feature type="repeat" description="Solcar" evidence="12">
    <location>
        <begin position="19"/>
        <end position="109"/>
    </location>
</feature>
<keyword evidence="15" id="KW-1185">Reference proteome</keyword>
<evidence type="ECO:0000256" key="8">
    <source>
        <dbReference type="ARBA" id="ARBA00022989"/>
    </source>
</evidence>
<dbReference type="Proteomes" id="UP000001514">
    <property type="component" value="Unassembled WGS sequence"/>
</dbReference>
<dbReference type="KEGG" id="smo:SELMODRAFT_101708"/>
<evidence type="ECO:0000313" key="14">
    <source>
        <dbReference type="EMBL" id="EFJ24273.1"/>
    </source>
</evidence>
<keyword evidence="6" id="KW-0677">Repeat</keyword>
<dbReference type="HOGENOM" id="CLU_015166_14_2_1"/>
<dbReference type="SUPFAM" id="SSF103506">
    <property type="entry name" value="Mitochondrial carrier"/>
    <property type="match status" value="1"/>
</dbReference>
<keyword evidence="9" id="KW-0346">Stress response</keyword>
<dbReference type="InParanoid" id="D8RUT0"/>
<evidence type="ECO:0000256" key="4">
    <source>
        <dbReference type="ARBA" id="ARBA00022448"/>
    </source>
</evidence>
<dbReference type="GO" id="GO:1990542">
    <property type="term" value="P:mitochondrial transmembrane transport"/>
    <property type="evidence" value="ECO:0000318"/>
    <property type="project" value="GO_Central"/>
</dbReference>
<keyword evidence="5 12" id="KW-0812">Transmembrane</keyword>
<proteinExistence type="inferred from homology"/>
<keyword evidence="7" id="KW-0999">Mitochondrion inner membrane</keyword>
<evidence type="ECO:0000256" key="11">
    <source>
        <dbReference type="ARBA" id="ARBA00023136"/>
    </source>
</evidence>
<dbReference type="OrthoDB" id="448427at2759"/>
<dbReference type="FunCoup" id="D8RUT0">
    <property type="interactions" value="1887"/>
</dbReference>
<evidence type="ECO:0000313" key="15">
    <source>
        <dbReference type="Proteomes" id="UP000001514"/>
    </source>
</evidence>
<dbReference type="Pfam" id="PF00153">
    <property type="entry name" value="Mito_carr"/>
    <property type="match status" value="3"/>
</dbReference>
<evidence type="ECO:0000256" key="5">
    <source>
        <dbReference type="ARBA" id="ARBA00022692"/>
    </source>
</evidence>
<evidence type="ECO:0000256" key="3">
    <source>
        <dbReference type="ARBA" id="ARBA00006375"/>
    </source>
</evidence>
<accession>D8RUT0</accession>
<feature type="repeat" description="Solcar" evidence="12">
    <location>
        <begin position="218"/>
        <end position="302"/>
    </location>
</feature>
<dbReference type="Gramene" id="EFJ24273">
    <property type="protein sequence ID" value="EFJ24273"/>
    <property type="gene ID" value="SELMODRAFT_101708"/>
</dbReference>
<evidence type="ECO:0000256" key="9">
    <source>
        <dbReference type="ARBA" id="ARBA00023016"/>
    </source>
</evidence>
<dbReference type="FunFam" id="1.50.40.10:FF:000019">
    <property type="entry name" value="Mitochondrial uncoupling protein 1"/>
    <property type="match status" value="1"/>
</dbReference>
<dbReference type="GO" id="GO:0017077">
    <property type="term" value="F:oxidative phosphorylation uncoupler activity"/>
    <property type="evidence" value="ECO:0000318"/>
    <property type="project" value="GO_Central"/>
</dbReference>
<dbReference type="InterPro" id="IPR018108">
    <property type="entry name" value="MCP_transmembrane"/>
</dbReference>
<evidence type="ECO:0000256" key="13">
    <source>
        <dbReference type="RuleBase" id="RU000488"/>
    </source>
</evidence>
<dbReference type="PANTHER" id="PTHR45618">
    <property type="entry name" value="MITOCHONDRIAL DICARBOXYLATE CARRIER-RELATED"/>
    <property type="match status" value="1"/>
</dbReference>
<dbReference type="STRING" id="88036.D8RUT0"/>
<keyword evidence="10" id="KW-0496">Mitochondrion</keyword>
<evidence type="ECO:0000256" key="6">
    <source>
        <dbReference type="ARBA" id="ARBA00022737"/>
    </source>
</evidence>
<keyword evidence="4 13" id="KW-0813">Transport</keyword>
<dbReference type="InterPro" id="IPR023395">
    <property type="entry name" value="MCP_dom_sf"/>
</dbReference>
<dbReference type="GO" id="GO:0015171">
    <property type="term" value="F:amino acid transmembrane transporter activity"/>
    <property type="evidence" value="ECO:0007669"/>
    <property type="project" value="UniProtKB-ARBA"/>
</dbReference>
<keyword evidence="11 12" id="KW-0472">Membrane</keyword>
<feature type="repeat" description="Solcar" evidence="12">
    <location>
        <begin position="119"/>
        <end position="210"/>
    </location>
</feature>
<dbReference type="AlphaFoldDB" id="D8RUT0"/>
<evidence type="ECO:0000256" key="10">
    <source>
        <dbReference type="ARBA" id="ARBA00023128"/>
    </source>
</evidence>